<evidence type="ECO:0000256" key="4">
    <source>
        <dbReference type="ARBA" id="ARBA00022692"/>
    </source>
</evidence>
<keyword evidence="3" id="KW-1003">Cell membrane</keyword>
<gene>
    <name evidence="10" type="ORF">GCM10023191_032500</name>
</gene>
<sequence>MPETHDPPTTLLADGGEGHGDPPAAPPGERHGRARRGSRPRRSFSERYAHYFFLAPWFAGLFLITLGPLLASVYLSFTKYNLINAPEWTGLENYRRMFGDARFYHALKVTFIYVGVSVPLQLALALALAVVLDRGIRGLALYRSVYYLPSLLGASVAVAVLWRQMFGTDGLVNGLLGHVGLHDLPGWVSDPRFALGSLIVLNVWTFGAPMVIFLAGLRQIPRTYYEAAALDGAGRIRRFTRITLPLLSPIVFFNLVLQLIHAFQSFTQAFIVSGGEGGPADSTLFYTLYIYQKGFGSFDMGYAAALAWVLVLIVAALTAINFFASKFWVFYGDE</sequence>
<dbReference type="SUPFAM" id="SSF161098">
    <property type="entry name" value="MetI-like"/>
    <property type="match status" value="1"/>
</dbReference>
<dbReference type="PROSITE" id="PS50928">
    <property type="entry name" value="ABC_TM1"/>
    <property type="match status" value="1"/>
</dbReference>
<evidence type="ECO:0000256" key="6">
    <source>
        <dbReference type="ARBA" id="ARBA00023136"/>
    </source>
</evidence>
<keyword evidence="4 7" id="KW-0812">Transmembrane</keyword>
<keyword evidence="6 7" id="KW-0472">Membrane</keyword>
<evidence type="ECO:0000256" key="7">
    <source>
        <dbReference type="RuleBase" id="RU363032"/>
    </source>
</evidence>
<evidence type="ECO:0000259" key="9">
    <source>
        <dbReference type="PROSITE" id="PS50928"/>
    </source>
</evidence>
<name>A0ABP8PYH3_9ACTN</name>
<dbReference type="PANTHER" id="PTHR30193">
    <property type="entry name" value="ABC TRANSPORTER PERMEASE PROTEIN"/>
    <property type="match status" value="1"/>
</dbReference>
<evidence type="ECO:0000256" key="2">
    <source>
        <dbReference type="ARBA" id="ARBA00022448"/>
    </source>
</evidence>
<dbReference type="Proteomes" id="UP001500503">
    <property type="component" value="Unassembled WGS sequence"/>
</dbReference>
<feature type="transmembrane region" description="Helical" evidence="7">
    <location>
        <begin position="111"/>
        <end position="132"/>
    </location>
</feature>
<feature type="transmembrane region" description="Helical" evidence="7">
    <location>
        <begin position="51"/>
        <end position="77"/>
    </location>
</feature>
<dbReference type="Pfam" id="PF00528">
    <property type="entry name" value="BPD_transp_1"/>
    <property type="match status" value="1"/>
</dbReference>
<dbReference type="EMBL" id="BAABHF010000019">
    <property type="protein sequence ID" value="GAA4494040.1"/>
    <property type="molecule type" value="Genomic_DNA"/>
</dbReference>
<feature type="transmembrane region" description="Helical" evidence="7">
    <location>
        <begin position="244"/>
        <end position="263"/>
    </location>
</feature>
<organism evidence="10 11">
    <name type="scientific">Actinoallomurus oryzae</name>
    <dbReference type="NCBI Taxonomy" id="502180"/>
    <lineage>
        <taxon>Bacteria</taxon>
        <taxon>Bacillati</taxon>
        <taxon>Actinomycetota</taxon>
        <taxon>Actinomycetes</taxon>
        <taxon>Streptosporangiales</taxon>
        <taxon>Thermomonosporaceae</taxon>
        <taxon>Actinoallomurus</taxon>
    </lineage>
</organism>
<protein>
    <submittedName>
        <fullName evidence="10">Sugar ABC transporter permease</fullName>
    </submittedName>
</protein>
<feature type="transmembrane region" description="Helical" evidence="7">
    <location>
        <begin position="193"/>
        <end position="217"/>
    </location>
</feature>
<dbReference type="PANTHER" id="PTHR30193:SF1">
    <property type="entry name" value="ABC TRANSPORTER PERMEASE PROTEIN YESP-RELATED"/>
    <property type="match status" value="1"/>
</dbReference>
<keyword evidence="2 7" id="KW-0813">Transport</keyword>
<evidence type="ECO:0000256" key="1">
    <source>
        <dbReference type="ARBA" id="ARBA00004651"/>
    </source>
</evidence>
<dbReference type="Gene3D" id="1.10.3720.10">
    <property type="entry name" value="MetI-like"/>
    <property type="match status" value="1"/>
</dbReference>
<reference evidence="11" key="1">
    <citation type="journal article" date="2019" name="Int. J. Syst. Evol. Microbiol.">
        <title>The Global Catalogue of Microorganisms (GCM) 10K type strain sequencing project: providing services to taxonomists for standard genome sequencing and annotation.</title>
        <authorList>
            <consortium name="The Broad Institute Genomics Platform"/>
            <consortium name="The Broad Institute Genome Sequencing Center for Infectious Disease"/>
            <person name="Wu L."/>
            <person name="Ma J."/>
        </authorList>
    </citation>
    <scope>NUCLEOTIDE SEQUENCE [LARGE SCALE GENOMIC DNA]</scope>
    <source>
        <strain evidence="11">JCM 17933</strain>
    </source>
</reference>
<dbReference type="InterPro" id="IPR051393">
    <property type="entry name" value="ABC_transporter_permease"/>
</dbReference>
<comment type="caution">
    <text evidence="10">The sequence shown here is derived from an EMBL/GenBank/DDBJ whole genome shotgun (WGS) entry which is preliminary data.</text>
</comment>
<evidence type="ECO:0000256" key="8">
    <source>
        <dbReference type="SAM" id="MobiDB-lite"/>
    </source>
</evidence>
<dbReference type="CDD" id="cd06261">
    <property type="entry name" value="TM_PBP2"/>
    <property type="match status" value="1"/>
</dbReference>
<comment type="similarity">
    <text evidence="7">Belongs to the binding-protein-dependent transport system permease family.</text>
</comment>
<dbReference type="InterPro" id="IPR035906">
    <property type="entry name" value="MetI-like_sf"/>
</dbReference>
<evidence type="ECO:0000256" key="5">
    <source>
        <dbReference type="ARBA" id="ARBA00022989"/>
    </source>
</evidence>
<accession>A0ABP8PYH3</accession>
<keyword evidence="5 7" id="KW-1133">Transmembrane helix</keyword>
<feature type="transmembrane region" description="Helical" evidence="7">
    <location>
        <begin position="144"/>
        <end position="162"/>
    </location>
</feature>
<proteinExistence type="inferred from homology"/>
<feature type="transmembrane region" description="Helical" evidence="7">
    <location>
        <begin position="303"/>
        <end position="324"/>
    </location>
</feature>
<evidence type="ECO:0000313" key="11">
    <source>
        <dbReference type="Proteomes" id="UP001500503"/>
    </source>
</evidence>
<feature type="domain" description="ABC transmembrane type-1" evidence="9">
    <location>
        <begin position="107"/>
        <end position="321"/>
    </location>
</feature>
<dbReference type="SUPFAM" id="SSF160964">
    <property type="entry name" value="MalF N-terminal region-like"/>
    <property type="match status" value="1"/>
</dbReference>
<keyword evidence="11" id="KW-1185">Reference proteome</keyword>
<comment type="subcellular location">
    <subcellularLocation>
        <location evidence="1 7">Cell membrane</location>
        <topology evidence="1 7">Multi-pass membrane protein</topology>
    </subcellularLocation>
</comment>
<evidence type="ECO:0000256" key="3">
    <source>
        <dbReference type="ARBA" id="ARBA00022475"/>
    </source>
</evidence>
<feature type="region of interest" description="Disordered" evidence="8">
    <location>
        <begin position="1"/>
        <end position="40"/>
    </location>
</feature>
<dbReference type="InterPro" id="IPR000515">
    <property type="entry name" value="MetI-like"/>
</dbReference>
<evidence type="ECO:0000313" key="10">
    <source>
        <dbReference type="EMBL" id="GAA4494040.1"/>
    </source>
</evidence>